<feature type="compositionally biased region" description="Basic and acidic residues" evidence="1">
    <location>
        <begin position="328"/>
        <end position="342"/>
    </location>
</feature>
<proteinExistence type="predicted"/>
<feature type="compositionally biased region" description="Basic and acidic residues" evidence="1">
    <location>
        <begin position="481"/>
        <end position="495"/>
    </location>
</feature>
<dbReference type="AlphaFoldDB" id="A0A0L8HVX8"/>
<feature type="compositionally biased region" description="Low complexity" evidence="1">
    <location>
        <begin position="428"/>
        <end position="440"/>
    </location>
</feature>
<feature type="compositionally biased region" description="Low complexity" evidence="1">
    <location>
        <begin position="125"/>
        <end position="140"/>
    </location>
</feature>
<feature type="compositionally biased region" description="Acidic residues" evidence="1">
    <location>
        <begin position="141"/>
        <end position="161"/>
    </location>
</feature>
<feature type="compositionally biased region" description="Polar residues" evidence="1">
    <location>
        <begin position="538"/>
        <end position="570"/>
    </location>
</feature>
<accession>A0A0L8HVX8</accession>
<dbReference type="EMBL" id="KQ417259">
    <property type="protein sequence ID" value="KOF92945.1"/>
    <property type="molecule type" value="Genomic_DNA"/>
</dbReference>
<feature type="compositionally biased region" description="Polar residues" evidence="1">
    <location>
        <begin position="166"/>
        <end position="178"/>
    </location>
</feature>
<feature type="compositionally biased region" description="Low complexity" evidence="1">
    <location>
        <begin position="524"/>
        <end position="537"/>
    </location>
</feature>
<feature type="region of interest" description="Disordered" evidence="1">
    <location>
        <begin position="289"/>
        <end position="364"/>
    </location>
</feature>
<feature type="compositionally biased region" description="Acidic residues" evidence="1">
    <location>
        <begin position="600"/>
        <end position="626"/>
    </location>
</feature>
<feature type="compositionally biased region" description="Polar residues" evidence="1">
    <location>
        <begin position="900"/>
        <end position="923"/>
    </location>
</feature>
<feature type="region of interest" description="Disordered" evidence="1">
    <location>
        <begin position="937"/>
        <end position="1064"/>
    </location>
</feature>
<feature type="compositionally biased region" description="Polar residues" evidence="1">
    <location>
        <begin position="188"/>
        <end position="218"/>
    </location>
</feature>
<reference evidence="2" key="1">
    <citation type="submission" date="2015-07" db="EMBL/GenBank/DDBJ databases">
        <title>MeaNS - Measles Nucleotide Surveillance Program.</title>
        <authorList>
            <person name="Tran T."/>
            <person name="Druce J."/>
        </authorList>
    </citation>
    <scope>NUCLEOTIDE SEQUENCE</scope>
    <source>
        <strain evidence="2">UCB-OBI-ISO-001</strain>
        <tissue evidence="2">Gonad</tissue>
    </source>
</reference>
<feature type="region of interest" description="Disordered" evidence="1">
    <location>
        <begin position="115"/>
        <end position="218"/>
    </location>
</feature>
<gene>
    <name evidence="2" type="ORF">OCBIM_22005519mg</name>
</gene>
<evidence type="ECO:0000313" key="2">
    <source>
        <dbReference type="EMBL" id="KOF92945.1"/>
    </source>
</evidence>
<protein>
    <submittedName>
        <fullName evidence="2">Uncharacterized protein</fullName>
    </submittedName>
</protein>
<feature type="compositionally biased region" description="Basic and acidic residues" evidence="1">
    <location>
        <begin position="634"/>
        <end position="648"/>
    </location>
</feature>
<feature type="compositionally biased region" description="Low complexity" evidence="1">
    <location>
        <begin position="981"/>
        <end position="993"/>
    </location>
</feature>
<feature type="region of interest" description="Disordered" evidence="1">
    <location>
        <begin position="421"/>
        <end position="650"/>
    </location>
</feature>
<feature type="compositionally biased region" description="Acidic residues" evidence="1">
    <location>
        <begin position="456"/>
        <end position="473"/>
    </location>
</feature>
<feature type="compositionally biased region" description="Acidic residues" evidence="1">
    <location>
        <begin position="300"/>
        <end position="320"/>
    </location>
</feature>
<feature type="compositionally biased region" description="Basic and acidic residues" evidence="1">
    <location>
        <begin position="1037"/>
        <end position="1053"/>
    </location>
</feature>
<feature type="region of interest" description="Disordered" evidence="1">
    <location>
        <begin position="818"/>
        <end position="923"/>
    </location>
</feature>
<dbReference type="STRING" id="37653.A0A0L8HVX8"/>
<organism evidence="2">
    <name type="scientific">Octopus bimaculoides</name>
    <name type="common">California two-spotted octopus</name>
    <dbReference type="NCBI Taxonomy" id="37653"/>
    <lineage>
        <taxon>Eukaryota</taxon>
        <taxon>Metazoa</taxon>
        <taxon>Spiralia</taxon>
        <taxon>Lophotrochozoa</taxon>
        <taxon>Mollusca</taxon>
        <taxon>Cephalopoda</taxon>
        <taxon>Coleoidea</taxon>
        <taxon>Octopodiformes</taxon>
        <taxon>Octopoda</taxon>
        <taxon>Incirrata</taxon>
        <taxon>Octopodidae</taxon>
        <taxon>Octopus</taxon>
    </lineage>
</organism>
<evidence type="ECO:0000256" key="1">
    <source>
        <dbReference type="SAM" id="MobiDB-lite"/>
    </source>
</evidence>
<sequence length="1159" mass="125263">MIHLHSSYISRLKSGSSSSYGNLHESKIPSISTSHSIKSSATYKFLSVTIPHPTSVINSDITSTIPPKIPKPTPVSNSYHIANSTLHQSISSVTHYSSVIRNYINTTSNLFTNIKSQESDDKTESSSSIGDDSESSSSSGDDLESSSDTEDDLESSTDSEDDLKFSSGNDLEFSSGNDLKSHSRTEHNLVSSSGSRNNFKSNLPSKVTTSFESNSESPITSSMTYVRFNYISQFKADSSLSYGNLLEAKMISSSTSHSTKSPTIYKFLSVTTPHPTTVINNDIISTTTAGRLESSSSSGDDLESSSDTEDDLESSTESEDDLKSGSGSREELKSSSDTEPNLRSKFPTKVSTSSERATESHVRSSMIHLHSGYISRHKSGSSSSYGNLHESKIPSISTSHSIKSSATYKFLSVTIPHSTSVINNFDPSSSSGNDLESSSGSEEDQESSSDSRDDLESSTDSEDDLESSTESEDDFKSGSGSREELKPSSDTEPNLRSKFPTKVTTSSERATESHVRSSTIHLHSSYISWLKSGSSSSYGNLRETQIPSSSTFQSTKSPTTYKFLSVTTPHPASVINREVTSTISEKDLDHSSSSGNDLESSSDTEEDQESSSDSGDDLESSTDSEDDLKSSSGSKEELKSSSDTEPNLRSKFLTKVTTSLERSTESHVRSLSYENLHEAKISSSSTSHPIKSSTMYKFLSVTTPHPPSVINSDITSTVPPKIFPSSTHTPVTSSYSTPIQSSYKLFSFSPKTFLDSSSTTLAAPRLTSALSSSLLHSSVLNHRTSGVSPHITFTPEGSLNTNTTLNIDDYSASVTQNIASSSSRSKAYTDLRSASGDDMDTNSASGMDMDSNSASGEDMDSSSASGENLHSNYGSGYYPDTPSPSGGYAGISSLKGEKPGSNSVSDNSIKSPESNQNSTLISPTTTSASISVLNNSIPAHRNKSGSSYSVIHNPYRKPDPRKSPPSSSASSLTLVDDTDYSSASGDNLNPSSSSDDDEDDFDSNSASGDDLDSNSASGINPEDYRPGNNQKISRSAFVDEVKDSKPEREDRQKSKPFHAINSNNNLEKSVSNDVYIDIYPYAKSKPQTKHRKWKKKGWKNSFLNTQPITKYHSHVKLTVHFQPTILRKQSSDSDKGNNIQDLVPSDMYDYQDIENIPRR</sequence>
<name>A0A0L8HVX8_OCTBM</name>
<feature type="compositionally biased region" description="Polar residues" evidence="1">
    <location>
        <begin position="841"/>
        <end position="874"/>
    </location>
</feature>